<reference evidence="4" key="1">
    <citation type="submission" date="2018-03" db="EMBL/GenBank/DDBJ databases">
        <authorList>
            <person name="Guldener U."/>
        </authorList>
    </citation>
    <scope>NUCLEOTIDE SEQUENCE</scope>
</reference>
<proteinExistence type="predicted"/>
<dbReference type="Pfam" id="PF01425">
    <property type="entry name" value="Amidase"/>
    <property type="match status" value="1"/>
</dbReference>
<evidence type="ECO:0000256" key="2">
    <source>
        <dbReference type="SAM" id="MobiDB-lite"/>
    </source>
</evidence>
<dbReference type="EMBL" id="ONZP01000306">
    <property type="protein sequence ID" value="SPJ80252.1"/>
    <property type="molecule type" value="Genomic_DNA"/>
</dbReference>
<keyword evidence="5" id="KW-1185">Reference proteome</keyword>
<feature type="region of interest" description="Disordered" evidence="2">
    <location>
        <begin position="139"/>
        <end position="160"/>
    </location>
</feature>
<organism evidence="4 5">
    <name type="scientific">Fusarium torulosum</name>
    <dbReference type="NCBI Taxonomy" id="33205"/>
    <lineage>
        <taxon>Eukaryota</taxon>
        <taxon>Fungi</taxon>
        <taxon>Dikarya</taxon>
        <taxon>Ascomycota</taxon>
        <taxon>Pezizomycotina</taxon>
        <taxon>Sordariomycetes</taxon>
        <taxon>Hypocreomycetidae</taxon>
        <taxon>Hypocreales</taxon>
        <taxon>Nectriaceae</taxon>
        <taxon>Fusarium</taxon>
    </lineage>
</organism>
<gene>
    <name evidence="4" type="ORF">FTOL_08644</name>
</gene>
<dbReference type="PANTHER" id="PTHR11895">
    <property type="entry name" value="TRANSAMIDASE"/>
    <property type="match status" value="1"/>
</dbReference>
<feature type="region of interest" description="Disordered" evidence="2">
    <location>
        <begin position="500"/>
        <end position="527"/>
    </location>
</feature>
<dbReference type="Pfam" id="PF11951">
    <property type="entry name" value="Fungal_trans_2"/>
    <property type="match status" value="1"/>
</dbReference>
<evidence type="ECO:0000256" key="1">
    <source>
        <dbReference type="ARBA" id="ARBA00023242"/>
    </source>
</evidence>
<dbReference type="PANTHER" id="PTHR11895:SF7">
    <property type="entry name" value="GLUTAMYL-TRNA(GLN) AMIDOTRANSFERASE SUBUNIT A, MITOCHONDRIAL"/>
    <property type="match status" value="1"/>
</dbReference>
<dbReference type="InterPro" id="IPR036928">
    <property type="entry name" value="AS_sf"/>
</dbReference>
<dbReference type="Proteomes" id="UP001187734">
    <property type="component" value="Unassembled WGS sequence"/>
</dbReference>
<dbReference type="AlphaFoldDB" id="A0AAE8MDM2"/>
<feature type="domain" description="Amidase" evidence="3">
    <location>
        <begin position="34"/>
        <end position="427"/>
    </location>
</feature>
<comment type="caution">
    <text evidence="4">The sequence shown here is derived from an EMBL/GenBank/DDBJ whole genome shotgun (WGS) entry which is preliminary data.</text>
</comment>
<dbReference type="InterPro" id="IPR023631">
    <property type="entry name" value="Amidase_dom"/>
</dbReference>
<dbReference type="GO" id="GO:0003824">
    <property type="term" value="F:catalytic activity"/>
    <property type="evidence" value="ECO:0007669"/>
    <property type="project" value="InterPro"/>
</dbReference>
<dbReference type="Gene3D" id="3.90.1300.10">
    <property type="entry name" value="Amidase signature (AS) domain"/>
    <property type="match status" value="1"/>
</dbReference>
<keyword evidence="1" id="KW-0539">Nucleus</keyword>
<evidence type="ECO:0000313" key="4">
    <source>
        <dbReference type="EMBL" id="SPJ80252.1"/>
    </source>
</evidence>
<accession>A0AAE8MDM2</accession>
<sequence length="1070" mass="120139">MSPSKSRRTEPWTLTASEALAQIQAGKLSVQEYAESLLERIKARDEDVKAWAYLDKDHVIQQAKRLDEVPRENRGPLHGLPIAVKDVIYTKDMPTQFNSPLYDGHFPETDAASVRILRNAGALIFGKTTTTEFAAIHIGPKTHNPHDPLRTPGGSSSGSSAAVADFQVPMALGTQTGGSMIRPASFNGIYGFKPTWNSVSREGQKVYALIYDTLGWYARCVEDLVLLADIFALQDDEDEESAFRGIEGARFAICKTVVWPMAGPGTQEALFQAADLLRFHGAIVEEIELPSEFDEFPELYRTGLHTEGRTTFLPEYRVGKDQIGQVLIEHVENADNFTRKTQLEAFDKMAALRPVFDRIASPYAAVITPSVPDEAPVGLESTGSHIFCSMWSGLHTPVLNVPGFKGEHGMPIGLSLVAPRYRDRHLLEVASQTVVSNRGTFQPQLLNSQTPQPLRRLLPAPPNAPQTYDPDSKERKRKGSDVTRPVVNFFTTDGEPDVVRPVVNPFTTDGDRLPMTDRARYGRPQSGQVNGYVKFHWPKKPGSSQLSNTDPMLLKGGTEDQTPKMMRPQTTGHNLGVIDAVQAAPPMFLATNGIASHMSNNRVLRRASPELPLQATIPGNPKMVPPQFGSQAKMDSFGRRSFDFYIKNWCPGRSVLSNANLWLKDLAPMHKNDGILYAIQSLAGVYIYDYLPDERIRQLVNQRYYMAAEYFGKLLNAPDSRITGEGKEVVTMAVLLSMQDIILTERRRKKPYQPRWLEGFKQGEYFLQKTDPGGRYWKNDNVQYDELRISQSIIVGRAVILAQPMMALPSPATMNPETEASRFSWLLYGTETDLFEIHGGCGFSKKLLHTLSQVTYCAARLQQEPDSTIVPITAKFLLRELSTMRQWSREGNDWQEAQKAPQKIDWVREKADDVIIDSNKDMTDVTAEAWRIAAIIYFQCRLLRLPRNHPEVLANLEDLSKCIRIMPTSGSHFTAQAPLLPVFFLGLLATDPKHKSVSKDWFEKVVETPVRSSVPPLYEALKRIWEWINSDVEIPPEPNTLPKSLGKRYPWWEHLVAKVLKDESEILCLT</sequence>
<dbReference type="SUPFAM" id="SSF75304">
    <property type="entry name" value="Amidase signature (AS) enzymes"/>
    <property type="match status" value="1"/>
</dbReference>
<protein>
    <submittedName>
        <fullName evidence="4">Related to glutamyl-tRNA</fullName>
    </submittedName>
</protein>
<evidence type="ECO:0000259" key="3">
    <source>
        <dbReference type="Pfam" id="PF01425"/>
    </source>
</evidence>
<feature type="region of interest" description="Disordered" evidence="2">
    <location>
        <begin position="440"/>
        <end position="483"/>
    </location>
</feature>
<feature type="compositionally biased region" description="Basic and acidic residues" evidence="2">
    <location>
        <begin position="509"/>
        <end position="520"/>
    </location>
</feature>
<name>A0AAE8MDM2_9HYPO</name>
<dbReference type="InterPro" id="IPR000120">
    <property type="entry name" value="Amidase"/>
</dbReference>
<evidence type="ECO:0000313" key="5">
    <source>
        <dbReference type="Proteomes" id="UP001187734"/>
    </source>
</evidence>
<feature type="compositionally biased region" description="Polar residues" evidence="2">
    <location>
        <begin position="440"/>
        <end position="450"/>
    </location>
</feature>
<dbReference type="InterPro" id="IPR021858">
    <property type="entry name" value="Fun_TF"/>
</dbReference>